<accession>A0A239TJ29</accession>
<reference evidence="2 3" key="1">
    <citation type="submission" date="2019-07" db="EMBL/GenBank/DDBJ databases">
        <title>Whole genome shotgun sequence of Staphylococcus piscifermentans NBRC 109625.</title>
        <authorList>
            <person name="Hosoyama A."/>
            <person name="Uohara A."/>
            <person name="Ohji S."/>
            <person name="Ichikawa N."/>
        </authorList>
    </citation>
    <scope>NUCLEOTIDE SEQUENCE [LARGE SCALE GENOMIC DNA]</scope>
    <source>
        <strain evidence="2 3">NBRC 109625</strain>
    </source>
</reference>
<keyword evidence="3" id="KW-1185">Reference proteome</keyword>
<evidence type="ECO:0000313" key="2">
    <source>
        <dbReference type="EMBL" id="GEP84517.1"/>
    </source>
</evidence>
<dbReference type="Gene3D" id="3.40.1260.10">
    <property type="entry name" value="DsrEFH-like"/>
    <property type="match status" value="1"/>
</dbReference>
<comment type="caution">
    <text evidence="2">The sequence shown here is derived from an EMBL/GenBank/DDBJ whole genome shotgun (WGS) entry which is preliminary data.</text>
</comment>
<dbReference type="SUPFAM" id="SSF75169">
    <property type="entry name" value="DsrEFH-like"/>
    <property type="match status" value="1"/>
</dbReference>
<dbReference type="Pfam" id="PF01206">
    <property type="entry name" value="TusA"/>
    <property type="match status" value="1"/>
</dbReference>
<proteinExistence type="predicted"/>
<dbReference type="RefSeq" id="WP_095103184.1">
    <property type="nucleotide sequence ID" value="NZ_BKAR01000011.1"/>
</dbReference>
<dbReference type="SUPFAM" id="SSF52821">
    <property type="entry name" value="Rhodanese/Cell cycle control phosphatase"/>
    <property type="match status" value="1"/>
</dbReference>
<dbReference type="InterPro" id="IPR036868">
    <property type="entry name" value="TusA-like_sf"/>
</dbReference>
<gene>
    <name evidence="2" type="ORF">SPI02_11020</name>
</gene>
<dbReference type="Pfam" id="PF13686">
    <property type="entry name" value="DrsE_2"/>
    <property type="match status" value="1"/>
</dbReference>
<protein>
    <submittedName>
        <fullName evidence="2">Dihydroneopterin aldolase</fullName>
    </submittedName>
</protein>
<dbReference type="InterPro" id="IPR027396">
    <property type="entry name" value="DsrEFH-like"/>
</dbReference>
<dbReference type="OrthoDB" id="9802028at2"/>
<dbReference type="EMBL" id="BKAR01000011">
    <property type="protein sequence ID" value="GEP84517.1"/>
    <property type="molecule type" value="Genomic_DNA"/>
</dbReference>
<dbReference type="PANTHER" id="PTHR34655">
    <property type="entry name" value="CONSERVED WITHIN P. AEROPHILUM"/>
    <property type="match status" value="1"/>
</dbReference>
<feature type="region of interest" description="Disordered" evidence="1">
    <location>
        <begin position="100"/>
        <end position="133"/>
    </location>
</feature>
<dbReference type="Gene3D" id="3.40.250.10">
    <property type="entry name" value="Rhodanese-like domain"/>
    <property type="match status" value="1"/>
</dbReference>
<dbReference type="InterPro" id="IPR001763">
    <property type="entry name" value="Rhodanese-like_dom"/>
</dbReference>
<dbReference type="Proteomes" id="UP000321736">
    <property type="component" value="Unassembled WGS sequence"/>
</dbReference>
<dbReference type="AlphaFoldDB" id="A0A239TJ29"/>
<evidence type="ECO:0000313" key="3">
    <source>
        <dbReference type="Proteomes" id="UP000321736"/>
    </source>
</evidence>
<dbReference type="PROSITE" id="PS50206">
    <property type="entry name" value="RHODANESE_3"/>
    <property type="match status" value="1"/>
</dbReference>
<sequence>MVQFKTVQITELTDEDLEAMGHQGQLIDVRETEEYEAGHIDGAQSYPLSSLNTKFPLDQSKTYYIYCQAGKRSQQASQMLSDSGFTVVNLNGGYQAIQDRAEAEQSQTAPAEKETFEEQPHPENTAATELKPDRKKVNYSGMQCPGPLMNVNQELKQLQPGEQLEVLVTDPGFASDIKSWAAQTGNTLVDLKQNDKEITAVIEKSAQQPQDLAVQHTEKGTTIVLFSGELDKALAAFIIANGARAAGRDVSIFCTFWGLNALKRPHSGKVKKTGIERLFGMMLPNGPENMPLSKMNMLGLGRLMMKMIMKQKNVDSLPTLIDKAIDNDIKLIACTMSMDVMGIKKEELRPEVEFAGVGTYIGDTEHANHNLFI</sequence>
<dbReference type="Gene3D" id="3.30.110.40">
    <property type="entry name" value="TusA-like domain"/>
    <property type="match status" value="1"/>
</dbReference>
<dbReference type="InterPro" id="IPR036873">
    <property type="entry name" value="Rhodanese-like_dom_sf"/>
</dbReference>
<dbReference type="InterPro" id="IPR001455">
    <property type="entry name" value="TusA-like"/>
</dbReference>
<dbReference type="PROSITE" id="PS01148">
    <property type="entry name" value="UPF0033"/>
    <property type="match status" value="1"/>
</dbReference>
<evidence type="ECO:0000256" key="1">
    <source>
        <dbReference type="SAM" id="MobiDB-lite"/>
    </source>
</evidence>
<dbReference type="CDD" id="cd00158">
    <property type="entry name" value="RHOD"/>
    <property type="match status" value="1"/>
</dbReference>
<dbReference type="PANTHER" id="PTHR34655:SF2">
    <property type="entry name" value="PEROXIREDOXIN FAMILY PROTEIN"/>
    <property type="match status" value="1"/>
</dbReference>
<dbReference type="SMART" id="SM00450">
    <property type="entry name" value="RHOD"/>
    <property type="match status" value="1"/>
</dbReference>
<feature type="compositionally biased region" description="Basic and acidic residues" evidence="1">
    <location>
        <begin position="111"/>
        <end position="121"/>
    </location>
</feature>
<dbReference type="InterPro" id="IPR032836">
    <property type="entry name" value="DsrE2-like"/>
</dbReference>
<dbReference type="SUPFAM" id="SSF64307">
    <property type="entry name" value="SirA-like"/>
    <property type="match status" value="1"/>
</dbReference>
<dbReference type="Pfam" id="PF00581">
    <property type="entry name" value="Rhodanese"/>
    <property type="match status" value="1"/>
</dbReference>
<name>A0A239TJ29_9STAP</name>
<organism evidence="2 3">
    <name type="scientific">Staphylococcus piscifermentans</name>
    <dbReference type="NCBI Taxonomy" id="70258"/>
    <lineage>
        <taxon>Bacteria</taxon>
        <taxon>Bacillati</taxon>
        <taxon>Bacillota</taxon>
        <taxon>Bacilli</taxon>
        <taxon>Bacillales</taxon>
        <taxon>Staphylococcaceae</taxon>
        <taxon>Staphylococcus</taxon>
    </lineage>
</organism>